<evidence type="ECO:0000256" key="10">
    <source>
        <dbReference type="ARBA" id="ARBA00023012"/>
    </source>
</evidence>
<dbReference type="PROSITE" id="PS50112">
    <property type="entry name" value="PAS"/>
    <property type="match status" value="1"/>
</dbReference>
<keyword evidence="6" id="KW-0808">Transferase</keyword>
<feature type="transmembrane region" description="Helical" evidence="12">
    <location>
        <begin position="87"/>
        <end position="106"/>
    </location>
</feature>
<feature type="domain" description="Histidine kinase" evidence="13">
    <location>
        <begin position="293"/>
        <end position="510"/>
    </location>
</feature>
<dbReference type="NCBIfam" id="NF046044">
    <property type="entry name" value="PnpS"/>
    <property type="match status" value="1"/>
</dbReference>
<dbReference type="GO" id="GO:0005886">
    <property type="term" value="C:plasma membrane"/>
    <property type="evidence" value="ECO:0007669"/>
    <property type="project" value="UniProtKB-SubCell"/>
</dbReference>
<evidence type="ECO:0000313" key="16">
    <source>
        <dbReference type="Proteomes" id="UP000318937"/>
    </source>
</evidence>
<evidence type="ECO:0000256" key="1">
    <source>
        <dbReference type="ARBA" id="ARBA00000085"/>
    </source>
</evidence>
<comment type="caution">
    <text evidence="15">The sequence shown here is derived from an EMBL/GenBank/DDBJ whole genome shotgun (WGS) entry which is preliminary data.</text>
</comment>
<dbReference type="InterPro" id="IPR036890">
    <property type="entry name" value="HATPase_C_sf"/>
</dbReference>
<evidence type="ECO:0000256" key="8">
    <source>
        <dbReference type="ARBA" id="ARBA00022777"/>
    </source>
</evidence>
<dbReference type="InterPro" id="IPR035965">
    <property type="entry name" value="PAS-like_dom_sf"/>
</dbReference>
<comment type="subcellular location">
    <subcellularLocation>
        <location evidence="2">Cell membrane</location>
    </subcellularLocation>
</comment>
<dbReference type="InterPro" id="IPR013767">
    <property type="entry name" value="PAS_fold"/>
</dbReference>
<dbReference type="Proteomes" id="UP000318937">
    <property type="component" value="Unassembled WGS sequence"/>
</dbReference>
<evidence type="ECO:0000256" key="4">
    <source>
        <dbReference type="ARBA" id="ARBA00022475"/>
    </source>
</evidence>
<dbReference type="SUPFAM" id="SSF55785">
    <property type="entry name" value="PYP-like sensor domain (PAS domain)"/>
    <property type="match status" value="1"/>
</dbReference>
<dbReference type="CDD" id="cd00075">
    <property type="entry name" value="HATPase"/>
    <property type="match status" value="1"/>
</dbReference>
<keyword evidence="8 15" id="KW-0418">Kinase</keyword>
<dbReference type="GO" id="GO:0006355">
    <property type="term" value="P:regulation of DNA-templated transcription"/>
    <property type="evidence" value="ECO:0007669"/>
    <property type="project" value="InterPro"/>
</dbReference>
<dbReference type="InterPro" id="IPR003594">
    <property type="entry name" value="HATPase_dom"/>
</dbReference>
<dbReference type="SMART" id="SM00388">
    <property type="entry name" value="HisKA"/>
    <property type="match status" value="1"/>
</dbReference>
<dbReference type="GO" id="GO:0005524">
    <property type="term" value="F:ATP binding"/>
    <property type="evidence" value="ECO:0007669"/>
    <property type="project" value="UniProtKB-KW"/>
</dbReference>
<feature type="domain" description="PAS" evidence="14">
    <location>
        <begin position="168"/>
        <end position="213"/>
    </location>
</feature>
<dbReference type="Pfam" id="PF00989">
    <property type="entry name" value="PAS"/>
    <property type="match status" value="1"/>
</dbReference>
<dbReference type="InterPro" id="IPR050351">
    <property type="entry name" value="BphY/WalK/GraS-like"/>
</dbReference>
<evidence type="ECO:0000313" key="15">
    <source>
        <dbReference type="EMBL" id="TQR08424.1"/>
    </source>
</evidence>
<dbReference type="SUPFAM" id="SSF55874">
    <property type="entry name" value="ATPase domain of HSP90 chaperone/DNA topoisomerase II/histidine kinase"/>
    <property type="match status" value="1"/>
</dbReference>
<dbReference type="InterPro" id="IPR005467">
    <property type="entry name" value="His_kinase_dom"/>
</dbReference>
<dbReference type="Pfam" id="PF02518">
    <property type="entry name" value="HATPase_c"/>
    <property type="match status" value="1"/>
</dbReference>
<name>A0A544ST64_9BACI</name>
<dbReference type="SMART" id="SM00387">
    <property type="entry name" value="HATPase_c"/>
    <property type="match status" value="1"/>
</dbReference>
<dbReference type="InterPro" id="IPR036097">
    <property type="entry name" value="HisK_dim/P_sf"/>
</dbReference>
<protein>
    <recommendedName>
        <fullName evidence="3">histidine kinase</fullName>
        <ecNumber evidence="3">2.7.13.3</ecNumber>
    </recommendedName>
</protein>
<dbReference type="SMART" id="SM00091">
    <property type="entry name" value="PAS"/>
    <property type="match status" value="1"/>
</dbReference>
<keyword evidence="11 12" id="KW-0472">Membrane</keyword>
<sequence length="511" mass="58438">MKRFQSKLLRTYSIIIGLILASLGLVLGQLYPVFVNYSTVTLIDSKMEQISTYLVETELSKEEQANVKQLLNSTLQYQEIENGQHSLWLFLFFVLLITFLVALFLGSNIFKKYAQPIEHLTETAMELARGNYRIRAFEDDFSGMSTLSNSINILARNLHDISVMRETEKERLKTLIENMGSALIMIDRNGLVTIINRSFMDQLQISIENVDGKLFRKIGLPDQVEAFIDKLFLTESSYREQIQIKRNLHTYYKDAYGAPVIGEHGRWLGIVVVMHDITELIKLEQVRKDFVANVSHELKTPVTSIKGFSETLLYGAYKNEETLISFLEIIHKESNRLQMLITDLLDLSKVEQVGYEVNLQKVKLNDVLNRCIDMSTHLLEEKEIELAFSVEDSVKVLGDSNRLMQIMMNLVTNAITYSSDHTTLHISIFKNEKYGIFRIQDEGIGISKEEISRIFERFYRVDRARSRNSGGTGLGLAIVKHLVEAHHGLIEVDSEVGKGTCFTVYIPLVKS</sequence>
<evidence type="ECO:0000256" key="3">
    <source>
        <dbReference type="ARBA" id="ARBA00012438"/>
    </source>
</evidence>
<keyword evidence="7" id="KW-0547">Nucleotide-binding</keyword>
<keyword evidence="4" id="KW-1003">Cell membrane</keyword>
<dbReference type="AlphaFoldDB" id="A0A544ST64"/>
<reference evidence="15 16" key="1">
    <citation type="submission" date="2019-05" db="EMBL/GenBank/DDBJ databases">
        <title>Psychrobacillus vulpis sp. nov., a new species isolated from feces of a red fox that inhabits in The Tablas de Daimiel Natural Park, Albacete, Spain.</title>
        <authorList>
            <person name="Rodriguez M."/>
            <person name="Reina J.C."/>
            <person name="Bejar V."/>
            <person name="Llamas I."/>
        </authorList>
    </citation>
    <scope>NUCLEOTIDE SEQUENCE [LARGE SCALE GENOMIC DNA]</scope>
    <source>
        <strain evidence="15 16">NHI-2</strain>
    </source>
</reference>
<organism evidence="15 16">
    <name type="scientific">Psychrobacillus soli</name>
    <dbReference type="NCBI Taxonomy" id="1543965"/>
    <lineage>
        <taxon>Bacteria</taxon>
        <taxon>Bacillati</taxon>
        <taxon>Bacillota</taxon>
        <taxon>Bacilli</taxon>
        <taxon>Bacillales</taxon>
        <taxon>Bacillaceae</taxon>
        <taxon>Psychrobacillus</taxon>
    </lineage>
</organism>
<evidence type="ECO:0000256" key="12">
    <source>
        <dbReference type="SAM" id="Phobius"/>
    </source>
</evidence>
<comment type="catalytic activity">
    <reaction evidence="1">
        <text>ATP + protein L-histidine = ADP + protein N-phospho-L-histidine.</text>
        <dbReference type="EC" id="2.7.13.3"/>
    </reaction>
</comment>
<dbReference type="InterPro" id="IPR000014">
    <property type="entry name" value="PAS"/>
</dbReference>
<keyword evidence="16" id="KW-1185">Reference proteome</keyword>
<dbReference type="PANTHER" id="PTHR45453">
    <property type="entry name" value="PHOSPHATE REGULON SENSOR PROTEIN PHOR"/>
    <property type="match status" value="1"/>
</dbReference>
<dbReference type="FunFam" id="3.30.565.10:FF:000023">
    <property type="entry name" value="PAS domain-containing sensor histidine kinase"/>
    <property type="match status" value="1"/>
</dbReference>
<keyword evidence="10" id="KW-0902">Two-component regulatory system</keyword>
<dbReference type="InterPro" id="IPR004358">
    <property type="entry name" value="Sig_transdc_His_kin-like_C"/>
</dbReference>
<dbReference type="OrthoDB" id="9813151at2"/>
<dbReference type="InterPro" id="IPR003661">
    <property type="entry name" value="HisK_dim/P_dom"/>
</dbReference>
<dbReference type="GO" id="GO:0016036">
    <property type="term" value="P:cellular response to phosphate starvation"/>
    <property type="evidence" value="ECO:0007669"/>
    <property type="project" value="TreeGrafter"/>
</dbReference>
<dbReference type="EMBL" id="VDGG01000045">
    <property type="protein sequence ID" value="TQR08424.1"/>
    <property type="molecule type" value="Genomic_DNA"/>
</dbReference>
<dbReference type="EC" id="2.7.13.3" evidence="3"/>
<dbReference type="CDD" id="cd00082">
    <property type="entry name" value="HisKA"/>
    <property type="match status" value="1"/>
</dbReference>
<evidence type="ECO:0000256" key="11">
    <source>
        <dbReference type="ARBA" id="ARBA00023136"/>
    </source>
</evidence>
<keyword evidence="5" id="KW-0597">Phosphoprotein</keyword>
<evidence type="ECO:0000256" key="2">
    <source>
        <dbReference type="ARBA" id="ARBA00004236"/>
    </source>
</evidence>
<keyword evidence="12" id="KW-0812">Transmembrane</keyword>
<dbReference type="FunFam" id="1.10.287.130:FF:000008">
    <property type="entry name" value="Two-component sensor histidine kinase"/>
    <property type="match status" value="1"/>
</dbReference>
<dbReference type="PANTHER" id="PTHR45453:SF1">
    <property type="entry name" value="PHOSPHATE REGULON SENSOR PROTEIN PHOR"/>
    <property type="match status" value="1"/>
</dbReference>
<dbReference type="Gene3D" id="6.10.340.10">
    <property type="match status" value="1"/>
</dbReference>
<dbReference type="GO" id="GO:0000155">
    <property type="term" value="F:phosphorelay sensor kinase activity"/>
    <property type="evidence" value="ECO:0007669"/>
    <property type="project" value="InterPro"/>
</dbReference>
<dbReference type="PROSITE" id="PS50109">
    <property type="entry name" value="HIS_KIN"/>
    <property type="match status" value="1"/>
</dbReference>
<dbReference type="NCBIfam" id="TIGR00229">
    <property type="entry name" value="sensory_box"/>
    <property type="match status" value="1"/>
</dbReference>
<evidence type="ECO:0000259" key="14">
    <source>
        <dbReference type="PROSITE" id="PS50112"/>
    </source>
</evidence>
<evidence type="ECO:0000256" key="7">
    <source>
        <dbReference type="ARBA" id="ARBA00022741"/>
    </source>
</evidence>
<dbReference type="RefSeq" id="WP_142608537.1">
    <property type="nucleotide sequence ID" value="NZ_VDGG01000045.1"/>
</dbReference>
<proteinExistence type="predicted"/>
<feature type="transmembrane region" description="Helical" evidence="12">
    <location>
        <begin position="12"/>
        <end position="31"/>
    </location>
</feature>
<dbReference type="Gene3D" id="1.10.287.130">
    <property type="match status" value="1"/>
</dbReference>
<dbReference type="Pfam" id="PF00512">
    <property type="entry name" value="HisKA"/>
    <property type="match status" value="1"/>
</dbReference>
<keyword evidence="9" id="KW-0067">ATP-binding</keyword>
<dbReference type="PRINTS" id="PR00344">
    <property type="entry name" value="BCTRLSENSOR"/>
</dbReference>
<dbReference type="GO" id="GO:0004721">
    <property type="term" value="F:phosphoprotein phosphatase activity"/>
    <property type="evidence" value="ECO:0007669"/>
    <property type="project" value="TreeGrafter"/>
</dbReference>
<keyword evidence="12" id="KW-1133">Transmembrane helix</keyword>
<gene>
    <name evidence="15" type="ORF">FG383_16715</name>
</gene>
<evidence type="ECO:0000256" key="6">
    <source>
        <dbReference type="ARBA" id="ARBA00022679"/>
    </source>
</evidence>
<evidence type="ECO:0000256" key="5">
    <source>
        <dbReference type="ARBA" id="ARBA00022553"/>
    </source>
</evidence>
<dbReference type="CDD" id="cd00130">
    <property type="entry name" value="PAS"/>
    <property type="match status" value="1"/>
</dbReference>
<accession>A0A544ST64</accession>
<evidence type="ECO:0000259" key="13">
    <source>
        <dbReference type="PROSITE" id="PS50109"/>
    </source>
</evidence>
<dbReference type="Gene3D" id="3.30.450.20">
    <property type="entry name" value="PAS domain"/>
    <property type="match status" value="1"/>
</dbReference>
<evidence type="ECO:0000256" key="9">
    <source>
        <dbReference type="ARBA" id="ARBA00022840"/>
    </source>
</evidence>
<dbReference type="Gene3D" id="3.30.565.10">
    <property type="entry name" value="Histidine kinase-like ATPase, C-terminal domain"/>
    <property type="match status" value="1"/>
</dbReference>
<dbReference type="SUPFAM" id="SSF47384">
    <property type="entry name" value="Homodimeric domain of signal transducing histidine kinase"/>
    <property type="match status" value="1"/>
</dbReference>